<keyword evidence="2 8" id="KW-0808">Transferase</keyword>
<dbReference type="Proteomes" id="UP000092932">
    <property type="component" value="Chromosome"/>
</dbReference>
<comment type="similarity">
    <text evidence="7 8">Belongs to the pseudomonas-type ThrB family.</text>
</comment>
<dbReference type="InterPro" id="IPR050249">
    <property type="entry name" value="Pseudomonas-type_ThrB"/>
</dbReference>
<dbReference type="GO" id="GO:0004413">
    <property type="term" value="F:homoserine kinase activity"/>
    <property type="evidence" value="ECO:0007669"/>
    <property type="project" value="UniProtKB-UniRule"/>
</dbReference>
<dbReference type="Pfam" id="PF01636">
    <property type="entry name" value="APH"/>
    <property type="match status" value="1"/>
</dbReference>
<dbReference type="EC" id="2.7.1.39" evidence="8 9"/>
<evidence type="ECO:0000259" key="10">
    <source>
        <dbReference type="Pfam" id="PF01636"/>
    </source>
</evidence>
<dbReference type="AlphaFoldDB" id="A0A1B2AGP2"/>
<keyword evidence="4 8" id="KW-0547">Nucleotide-binding</keyword>
<protein>
    <recommendedName>
        <fullName evidence="8 9">Homoserine kinase</fullName>
        <shortName evidence="8">HK</shortName>
        <shortName evidence="8">HSK</shortName>
        <ecNumber evidence="8 9">2.7.1.39</ecNumber>
    </recommendedName>
</protein>
<keyword evidence="12" id="KW-1185">Reference proteome</keyword>
<evidence type="ECO:0000313" key="12">
    <source>
        <dbReference type="Proteomes" id="UP000092932"/>
    </source>
</evidence>
<comment type="catalytic activity">
    <reaction evidence="8">
        <text>L-homoserine + ATP = O-phospho-L-homoserine + ADP + H(+)</text>
        <dbReference type="Rhea" id="RHEA:13985"/>
        <dbReference type="ChEBI" id="CHEBI:15378"/>
        <dbReference type="ChEBI" id="CHEBI:30616"/>
        <dbReference type="ChEBI" id="CHEBI:57476"/>
        <dbReference type="ChEBI" id="CHEBI:57590"/>
        <dbReference type="ChEBI" id="CHEBI:456216"/>
        <dbReference type="EC" id="2.7.1.39"/>
    </reaction>
</comment>
<dbReference type="PANTHER" id="PTHR21064:SF6">
    <property type="entry name" value="AMINOGLYCOSIDE PHOSPHOTRANSFERASE DOMAIN-CONTAINING PROTEIN"/>
    <property type="match status" value="1"/>
</dbReference>
<dbReference type="NCBIfam" id="NF003558">
    <property type="entry name" value="PRK05231.1"/>
    <property type="match status" value="1"/>
</dbReference>
<dbReference type="InterPro" id="IPR002575">
    <property type="entry name" value="Aminoglycoside_PTrfase"/>
</dbReference>
<dbReference type="NCBIfam" id="TIGR00938">
    <property type="entry name" value="thrB_alt"/>
    <property type="match status" value="1"/>
</dbReference>
<evidence type="ECO:0000256" key="1">
    <source>
        <dbReference type="ARBA" id="ARBA00022605"/>
    </source>
</evidence>
<dbReference type="SUPFAM" id="SSF56112">
    <property type="entry name" value="Protein kinase-like (PK-like)"/>
    <property type="match status" value="1"/>
</dbReference>
<dbReference type="Gene3D" id="3.90.1200.10">
    <property type="match status" value="1"/>
</dbReference>
<dbReference type="RefSeq" id="WP_067681416.1">
    <property type="nucleotide sequence ID" value="NZ_CP016591.1"/>
</dbReference>
<name>A0A1B2AGP2_9SPHN</name>
<dbReference type="PANTHER" id="PTHR21064">
    <property type="entry name" value="AMINOGLYCOSIDE PHOSPHOTRANSFERASE DOMAIN-CONTAINING PROTEIN-RELATED"/>
    <property type="match status" value="1"/>
</dbReference>
<accession>A0A1B2AGP2</accession>
<evidence type="ECO:0000256" key="2">
    <source>
        <dbReference type="ARBA" id="ARBA00022679"/>
    </source>
</evidence>
<evidence type="ECO:0000313" key="11">
    <source>
        <dbReference type="EMBL" id="ANY21310.1"/>
    </source>
</evidence>
<evidence type="ECO:0000256" key="5">
    <source>
        <dbReference type="ARBA" id="ARBA00022777"/>
    </source>
</evidence>
<dbReference type="CDD" id="cd05153">
    <property type="entry name" value="HomoserineK_II"/>
    <property type="match status" value="1"/>
</dbReference>
<dbReference type="KEGG" id="ado:A6F68_02821"/>
<dbReference type="STRING" id="692370.A6F68_02821"/>
<evidence type="ECO:0000256" key="9">
    <source>
        <dbReference type="NCBIfam" id="TIGR00938"/>
    </source>
</evidence>
<keyword evidence="3 8" id="KW-0791">Threonine biosynthesis</keyword>
<evidence type="ECO:0000256" key="7">
    <source>
        <dbReference type="ARBA" id="ARBA00038240"/>
    </source>
</evidence>
<dbReference type="HAMAP" id="MF_00301">
    <property type="entry name" value="Homoser_kinase_2"/>
    <property type="match status" value="1"/>
</dbReference>
<evidence type="ECO:0000256" key="3">
    <source>
        <dbReference type="ARBA" id="ARBA00022697"/>
    </source>
</evidence>
<feature type="domain" description="Aminoglycoside phosphotransferase" evidence="10">
    <location>
        <begin position="27"/>
        <end position="262"/>
    </location>
</feature>
<evidence type="ECO:0000256" key="4">
    <source>
        <dbReference type="ARBA" id="ARBA00022741"/>
    </source>
</evidence>
<dbReference type="InterPro" id="IPR011009">
    <property type="entry name" value="Kinase-like_dom_sf"/>
</dbReference>
<organism evidence="11 12">
    <name type="scientific">Tsuneonella dongtanensis</name>
    <dbReference type="NCBI Taxonomy" id="692370"/>
    <lineage>
        <taxon>Bacteria</taxon>
        <taxon>Pseudomonadati</taxon>
        <taxon>Pseudomonadota</taxon>
        <taxon>Alphaproteobacteria</taxon>
        <taxon>Sphingomonadales</taxon>
        <taxon>Erythrobacteraceae</taxon>
        <taxon>Tsuneonella</taxon>
    </lineage>
</organism>
<comment type="pathway">
    <text evidence="8">Amino-acid biosynthesis; L-threonine biosynthesis; L-threonine from L-aspartate: step 4/5.</text>
</comment>
<dbReference type="EMBL" id="CP016591">
    <property type="protein sequence ID" value="ANY21310.1"/>
    <property type="molecule type" value="Genomic_DNA"/>
</dbReference>
<keyword evidence="5 8" id="KW-0418">Kinase</keyword>
<dbReference type="GO" id="GO:0005524">
    <property type="term" value="F:ATP binding"/>
    <property type="evidence" value="ECO:0007669"/>
    <property type="project" value="UniProtKB-KW"/>
</dbReference>
<sequence>MAVYTHLAAEDLAALIAAYDVGELVSAKGIAEGVSNSNWLIETSGKDGHGARFILTMYERRIDTAYLPFYLGLLDHLSARGCPVPATIHDRDGSLSREIDGKSVALIEFLPGVSVDRPTPGQARAVGAALAQLHLAVSDFPMTGVQTMGLAEWDRLINSCGHDGLAQIDPGLPEIAFGELSHLAAEWPAGLPQGVVHCDLFPDNVLMLGDEVSGLIDFYFAAEDFFAYDLAVTHAAWSFTTDGSNYRPEIGSALIEGYRSRRSLSVSELAELPTLARGACMRFISSRAYDWLHTPPDALVTRKDPMAFVRRLQFYAAAGQRPFAS</sequence>
<dbReference type="UniPathway" id="UPA00050">
    <property type="reaction ID" value="UER00064"/>
</dbReference>
<evidence type="ECO:0000256" key="6">
    <source>
        <dbReference type="ARBA" id="ARBA00022840"/>
    </source>
</evidence>
<reference evidence="11 12" key="1">
    <citation type="submission" date="2016-07" db="EMBL/GenBank/DDBJ databases">
        <title>Complete genome sequence of Altererythrobacter dongtanensis KCTC 22672, a type strain with esterase isolated from tidal flat.</title>
        <authorList>
            <person name="Cheng H."/>
            <person name="Wu Y.-H."/>
            <person name="Zhou P."/>
            <person name="Huo Y.-Y."/>
            <person name="Wang C.-S."/>
            <person name="Xu X.-W."/>
        </authorList>
    </citation>
    <scope>NUCLEOTIDE SEQUENCE [LARGE SCALE GENOMIC DNA]</scope>
    <source>
        <strain evidence="11 12">KCTC 22672</strain>
    </source>
</reference>
<dbReference type="InterPro" id="IPR005280">
    <property type="entry name" value="Homoserine_kinase_II"/>
</dbReference>
<gene>
    <name evidence="8 11" type="primary">thrB</name>
    <name evidence="11" type="ORF">A6F68_02821</name>
</gene>
<dbReference type="PATRIC" id="fig|692370.5.peg.2829"/>
<dbReference type="GO" id="GO:0009088">
    <property type="term" value="P:threonine biosynthetic process"/>
    <property type="evidence" value="ECO:0007669"/>
    <property type="project" value="UniProtKB-UniRule"/>
</dbReference>
<dbReference type="OrthoDB" id="9777460at2"/>
<dbReference type="Gene3D" id="3.30.200.20">
    <property type="entry name" value="Phosphorylase Kinase, domain 1"/>
    <property type="match status" value="1"/>
</dbReference>
<proteinExistence type="inferred from homology"/>
<keyword evidence="1 8" id="KW-0028">Amino-acid biosynthesis</keyword>
<keyword evidence="6 8" id="KW-0067">ATP-binding</keyword>
<evidence type="ECO:0000256" key="8">
    <source>
        <dbReference type="HAMAP-Rule" id="MF_00301"/>
    </source>
</evidence>